<keyword evidence="13 18" id="KW-0472">Membrane</keyword>
<keyword evidence="10" id="KW-0378">Hydrolase</keyword>
<keyword evidence="14" id="KW-0511">Multifunctional enzyme</keyword>
<dbReference type="SUPFAM" id="SSF56601">
    <property type="entry name" value="beta-lactamase/transpeptidase-like"/>
    <property type="match status" value="1"/>
</dbReference>
<dbReference type="GO" id="GO:0008360">
    <property type="term" value="P:regulation of cell shape"/>
    <property type="evidence" value="ECO:0007669"/>
    <property type="project" value="UniProtKB-KW"/>
</dbReference>
<evidence type="ECO:0000256" key="17">
    <source>
        <dbReference type="ARBA" id="ARBA00049902"/>
    </source>
</evidence>
<evidence type="ECO:0000256" key="8">
    <source>
        <dbReference type="ARBA" id="ARBA00022676"/>
    </source>
</evidence>
<dbReference type="GO" id="GO:0030288">
    <property type="term" value="C:outer membrane-bounded periplasmic space"/>
    <property type="evidence" value="ECO:0007669"/>
    <property type="project" value="TreeGrafter"/>
</dbReference>
<evidence type="ECO:0000313" key="22">
    <source>
        <dbReference type="Proteomes" id="UP001148482"/>
    </source>
</evidence>
<evidence type="ECO:0000256" key="13">
    <source>
        <dbReference type="ARBA" id="ARBA00023136"/>
    </source>
</evidence>
<evidence type="ECO:0000256" key="18">
    <source>
        <dbReference type="SAM" id="Phobius"/>
    </source>
</evidence>
<dbReference type="PANTHER" id="PTHR32282">
    <property type="entry name" value="BINDING PROTEIN TRANSPEPTIDASE, PUTATIVE-RELATED"/>
    <property type="match status" value="1"/>
</dbReference>
<keyword evidence="6" id="KW-0121">Carboxypeptidase</keyword>
<comment type="catalytic activity">
    <reaction evidence="16">
        <text>Preferential cleavage: (Ac)2-L-Lys-D-Ala-|-D-Ala. Also transpeptidation of peptidyl-alanyl moieties that are N-acyl substituents of D-alanine.</text>
        <dbReference type="EC" id="3.4.16.4"/>
    </reaction>
</comment>
<keyword evidence="12" id="KW-0573">Peptidoglycan synthesis</keyword>
<dbReference type="Proteomes" id="UP001148482">
    <property type="component" value="Unassembled WGS sequence"/>
</dbReference>
<keyword evidence="18" id="KW-0812">Transmembrane</keyword>
<keyword evidence="5" id="KW-1003">Cell membrane</keyword>
<dbReference type="GO" id="GO:0009002">
    <property type="term" value="F:serine-type D-Ala-D-Ala carboxypeptidase activity"/>
    <property type="evidence" value="ECO:0007669"/>
    <property type="project" value="UniProtKB-EC"/>
</dbReference>
<dbReference type="SUPFAM" id="SSF53955">
    <property type="entry name" value="Lysozyme-like"/>
    <property type="match status" value="1"/>
</dbReference>
<sequence>MAKTSGKANQEAAKRRNYGRYKTWFWSIFALGISLVVLLFLLASWGVFGSMPTFEELENPETNLATEIFSSDGETLGKYYNENRTPIKYEDLPQHLVEALIATEDERFYEHSGIDARGTVRAAVFLGKRGGASTITQQLAKLLFTENASRNPAARVLQKFKEWIIATRLERQYTKEEIITMYLNKYDFLYQAVGVRSAAKIYFDKEPKDLNVEESAVLVAMLKNPILYNPQKEQFKENSLERRNVVLSQMEANDYITEAEEDSLQQLPLKIKFSPQGHDEGVATYFRVYLQGFMKEWIEENPKPDGGKYNIYRDGLKIYTSIDSRMQEYAEEAVQMHIANLQKEFDRQNRNNKTAPFRDISKEEIEKVISDAMRRSERWRILRDQGLSKEEIIKSFDTPTQMEVFSWKGNIDTTMTPRDSIFYYKSFFQAGMMSMTPQTGEVKAWVGGTNFKHFKYDHVKQGKRQVGSTFKPFVYATAIDQLHLSPCDTLPKSLHTIEAGKHGNQNDWTPRNSGGKADDYIGMVSLKKGLAESINTVTARLIDRTGPKPVIDLVEKLGIDTENIPEVPSIALGTADLSVFEMVSAYSTFVNEGVYVKPVIVTRIEDKNGTILYQHVPETRDVISKETAYVTVNLLEGVTQYGSGTRLRGDWAVNDPYYKSVVTGYPYNFNREEIPIAGKTGTTQNQSDGWFIGMVPNLATGVWVGAEDRSVHFPSIRYGQGAAMALPIWGTYMKKVYSDKELNVAKGPFPKPEVVTIRTDCSTYGVDESDEEDRLPDELDF</sequence>
<protein>
    <submittedName>
        <fullName evidence="21">Transglycosylase domain-containing protein</fullName>
    </submittedName>
</protein>
<evidence type="ECO:0000256" key="15">
    <source>
        <dbReference type="ARBA" id="ARBA00023316"/>
    </source>
</evidence>
<evidence type="ECO:0000256" key="16">
    <source>
        <dbReference type="ARBA" id="ARBA00034000"/>
    </source>
</evidence>
<evidence type="ECO:0000259" key="19">
    <source>
        <dbReference type="Pfam" id="PF00905"/>
    </source>
</evidence>
<keyword evidence="15" id="KW-0961">Cell wall biogenesis/degradation</keyword>
<evidence type="ECO:0000256" key="2">
    <source>
        <dbReference type="ARBA" id="ARBA00004752"/>
    </source>
</evidence>
<evidence type="ECO:0000256" key="3">
    <source>
        <dbReference type="ARBA" id="ARBA00007090"/>
    </source>
</evidence>
<dbReference type="GO" id="GO:0008955">
    <property type="term" value="F:peptidoglycan glycosyltransferase activity"/>
    <property type="evidence" value="ECO:0007669"/>
    <property type="project" value="UniProtKB-EC"/>
</dbReference>
<reference evidence="21" key="1">
    <citation type="submission" date="2022-11" db="EMBL/GenBank/DDBJ databases">
        <title>Salinimicrobium profundisediminis sp. nov., isolated from deep-sea sediment of the Mariana Trench.</title>
        <authorList>
            <person name="Fu H."/>
        </authorList>
    </citation>
    <scope>NUCLEOTIDE SEQUENCE</scope>
    <source>
        <strain evidence="21">MT39</strain>
    </source>
</reference>
<evidence type="ECO:0000256" key="12">
    <source>
        <dbReference type="ARBA" id="ARBA00022984"/>
    </source>
</evidence>
<dbReference type="InterPro" id="IPR050396">
    <property type="entry name" value="Glycosyltr_51/Transpeptidase"/>
</dbReference>
<evidence type="ECO:0000256" key="9">
    <source>
        <dbReference type="ARBA" id="ARBA00022679"/>
    </source>
</evidence>
<comment type="pathway">
    <text evidence="2">Cell wall biogenesis; peptidoglycan biosynthesis.</text>
</comment>
<dbReference type="InterPro" id="IPR001460">
    <property type="entry name" value="PCN-bd_Tpept"/>
</dbReference>
<evidence type="ECO:0000256" key="14">
    <source>
        <dbReference type="ARBA" id="ARBA00023268"/>
    </source>
</evidence>
<proteinExistence type="inferred from homology"/>
<evidence type="ECO:0000256" key="10">
    <source>
        <dbReference type="ARBA" id="ARBA00022801"/>
    </source>
</evidence>
<dbReference type="PANTHER" id="PTHR32282:SF11">
    <property type="entry name" value="PENICILLIN-BINDING PROTEIN 1B"/>
    <property type="match status" value="1"/>
</dbReference>
<evidence type="ECO:0000256" key="6">
    <source>
        <dbReference type="ARBA" id="ARBA00022645"/>
    </source>
</evidence>
<keyword evidence="7" id="KW-0645">Protease</keyword>
<dbReference type="Gene3D" id="3.40.710.10">
    <property type="entry name" value="DD-peptidase/beta-lactamase superfamily"/>
    <property type="match status" value="2"/>
</dbReference>
<evidence type="ECO:0000256" key="4">
    <source>
        <dbReference type="ARBA" id="ARBA00007739"/>
    </source>
</evidence>
<dbReference type="GO" id="GO:0071555">
    <property type="term" value="P:cell wall organization"/>
    <property type="evidence" value="ECO:0007669"/>
    <property type="project" value="UniProtKB-KW"/>
</dbReference>
<evidence type="ECO:0000256" key="5">
    <source>
        <dbReference type="ARBA" id="ARBA00022475"/>
    </source>
</evidence>
<dbReference type="InterPro" id="IPR012338">
    <property type="entry name" value="Beta-lactam/transpept-like"/>
</dbReference>
<keyword evidence="9" id="KW-0808">Transferase</keyword>
<evidence type="ECO:0000259" key="20">
    <source>
        <dbReference type="Pfam" id="PF00912"/>
    </source>
</evidence>
<accession>A0A9X3CXY6</accession>
<keyword evidence="8" id="KW-0328">Glycosyltransferase</keyword>
<dbReference type="AlphaFoldDB" id="A0A9X3CXY6"/>
<comment type="similarity">
    <text evidence="4">In the N-terminal section; belongs to the glycosyltransferase 51 family.</text>
</comment>
<keyword evidence="22" id="KW-1185">Reference proteome</keyword>
<comment type="caution">
    <text evidence="21">The sequence shown here is derived from an EMBL/GenBank/DDBJ whole genome shotgun (WGS) entry which is preliminary data.</text>
</comment>
<dbReference type="GO" id="GO:0005886">
    <property type="term" value="C:plasma membrane"/>
    <property type="evidence" value="ECO:0007669"/>
    <property type="project" value="UniProtKB-SubCell"/>
</dbReference>
<dbReference type="GO" id="GO:0008658">
    <property type="term" value="F:penicillin binding"/>
    <property type="evidence" value="ECO:0007669"/>
    <property type="project" value="InterPro"/>
</dbReference>
<comment type="similarity">
    <text evidence="3">In the C-terminal section; belongs to the transpeptidase family.</text>
</comment>
<name>A0A9X3CXY6_9FLAO</name>
<evidence type="ECO:0000256" key="7">
    <source>
        <dbReference type="ARBA" id="ARBA00022670"/>
    </source>
</evidence>
<evidence type="ECO:0000256" key="11">
    <source>
        <dbReference type="ARBA" id="ARBA00022960"/>
    </source>
</evidence>
<dbReference type="EMBL" id="JAPJDA010000018">
    <property type="protein sequence ID" value="MCX2838813.1"/>
    <property type="molecule type" value="Genomic_DNA"/>
</dbReference>
<comment type="subcellular location">
    <subcellularLocation>
        <location evidence="1">Cell membrane</location>
    </subcellularLocation>
</comment>
<evidence type="ECO:0000256" key="1">
    <source>
        <dbReference type="ARBA" id="ARBA00004236"/>
    </source>
</evidence>
<dbReference type="RefSeq" id="WP_266070115.1">
    <property type="nucleotide sequence ID" value="NZ_JAPJDA010000018.1"/>
</dbReference>
<dbReference type="InterPro" id="IPR036950">
    <property type="entry name" value="PBP_transglycosylase"/>
</dbReference>
<dbReference type="Gene3D" id="1.10.3810.10">
    <property type="entry name" value="Biosynthetic peptidoglycan transglycosylase-like"/>
    <property type="match status" value="1"/>
</dbReference>
<feature type="domain" description="Glycosyl transferase family 51" evidence="20">
    <location>
        <begin position="73"/>
        <end position="251"/>
    </location>
</feature>
<dbReference type="Pfam" id="PF00905">
    <property type="entry name" value="Transpeptidase"/>
    <property type="match status" value="1"/>
</dbReference>
<keyword evidence="11" id="KW-0133">Cell shape</keyword>
<dbReference type="GO" id="GO:0006508">
    <property type="term" value="P:proteolysis"/>
    <property type="evidence" value="ECO:0007669"/>
    <property type="project" value="UniProtKB-KW"/>
</dbReference>
<feature type="domain" description="Penicillin-binding protein transpeptidase" evidence="19">
    <location>
        <begin position="434"/>
        <end position="699"/>
    </location>
</feature>
<gene>
    <name evidence="21" type="ORF">OQ279_11715</name>
</gene>
<dbReference type="Pfam" id="PF00912">
    <property type="entry name" value="Transgly"/>
    <property type="match status" value="1"/>
</dbReference>
<organism evidence="21 22">
    <name type="scientific">Salinimicrobium profundisediminis</name>
    <dbReference type="NCBI Taxonomy" id="2994553"/>
    <lineage>
        <taxon>Bacteria</taxon>
        <taxon>Pseudomonadati</taxon>
        <taxon>Bacteroidota</taxon>
        <taxon>Flavobacteriia</taxon>
        <taxon>Flavobacteriales</taxon>
        <taxon>Flavobacteriaceae</taxon>
        <taxon>Salinimicrobium</taxon>
    </lineage>
</organism>
<dbReference type="GO" id="GO:0009252">
    <property type="term" value="P:peptidoglycan biosynthetic process"/>
    <property type="evidence" value="ECO:0007669"/>
    <property type="project" value="UniProtKB-KW"/>
</dbReference>
<keyword evidence="18" id="KW-1133">Transmembrane helix</keyword>
<comment type="catalytic activity">
    <reaction evidence="17">
        <text>[GlcNAc-(1-&gt;4)-Mur2Ac(oyl-L-Ala-gamma-D-Glu-L-Lys-D-Ala-D-Ala)](n)-di-trans,octa-cis-undecaprenyl diphosphate + beta-D-GlcNAc-(1-&gt;4)-Mur2Ac(oyl-L-Ala-gamma-D-Glu-L-Lys-D-Ala-D-Ala)-di-trans,octa-cis-undecaprenyl diphosphate = [GlcNAc-(1-&gt;4)-Mur2Ac(oyl-L-Ala-gamma-D-Glu-L-Lys-D-Ala-D-Ala)](n+1)-di-trans,octa-cis-undecaprenyl diphosphate + di-trans,octa-cis-undecaprenyl diphosphate + H(+)</text>
        <dbReference type="Rhea" id="RHEA:23708"/>
        <dbReference type="Rhea" id="RHEA-COMP:9602"/>
        <dbReference type="Rhea" id="RHEA-COMP:9603"/>
        <dbReference type="ChEBI" id="CHEBI:15378"/>
        <dbReference type="ChEBI" id="CHEBI:58405"/>
        <dbReference type="ChEBI" id="CHEBI:60033"/>
        <dbReference type="ChEBI" id="CHEBI:78435"/>
        <dbReference type="EC" id="2.4.99.28"/>
    </reaction>
</comment>
<evidence type="ECO:0000313" key="21">
    <source>
        <dbReference type="EMBL" id="MCX2838813.1"/>
    </source>
</evidence>
<dbReference type="InterPro" id="IPR001264">
    <property type="entry name" value="Glyco_trans_51"/>
</dbReference>
<feature type="transmembrane region" description="Helical" evidence="18">
    <location>
        <begin position="24"/>
        <end position="48"/>
    </location>
</feature>
<dbReference type="InterPro" id="IPR023346">
    <property type="entry name" value="Lysozyme-like_dom_sf"/>
</dbReference>